<keyword evidence="4" id="KW-0863">Zinc-finger</keyword>
<feature type="compositionally biased region" description="Basic residues" evidence="11">
    <location>
        <begin position="477"/>
        <end position="490"/>
    </location>
</feature>
<dbReference type="GO" id="GO:0000126">
    <property type="term" value="C:transcription factor TFIIIB complex"/>
    <property type="evidence" value="ECO:0007669"/>
    <property type="project" value="TreeGrafter"/>
</dbReference>
<keyword evidence="6" id="KW-0805">Transcription regulation</keyword>
<dbReference type="Pfam" id="PF07741">
    <property type="entry name" value="BRF1"/>
    <property type="match status" value="1"/>
</dbReference>
<dbReference type="GO" id="GO:0005634">
    <property type="term" value="C:nucleus"/>
    <property type="evidence" value="ECO:0007669"/>
    <property type="project" value="UniProtKB-SubCell"/>
</dbReference>
<evidence type="ECO:0000313" key="16">
    <source>
        <dbReference type="Proteomes" id="UP000789595"/>
    </source>
</evidence>
<sequence length="564" mass="62425">MSQMRCSNPECRSTDIDWNESSGDAVCVRCGTVCEESTIVASVEFTEGAGGSGVVGQFVSAQCTKPFGTLGANYGSSGRPKYGFLRSSRETTLAAGKRKIEQVANSLRLGQHYVDGADRIFKLAAQRNFTQGRKTLHVVCACLYVMCRREKSAHMLVDFSDVLQVNVYSLGATFLKFRRVLNLELPLVDPSLYIHRFAAKLELGDAASAVGATALKVVQRMKRDWIETGRRPAGVCAAALLVSARAHGFHRTQQDVVSALRVCGMTVSKRLADFQATPAAQLTLREFHAQADSTEEQDPPSFQLSQRRTENEERARKGLPLLPKDPRTDQQLCLPAPGALAQTATALVQHARVHAARRKPPQPRSITSHRRQKQFESAKSEMYDEIREAFEIQKAEAPARPVIQRKTIENGEEDPSDFSDVADADVDAFVLSAEEARKKAEMWERMNEDYIHRQEEKNKLREAREQAQAQGQPPPGKKPKPRKKSSKKMARLGNQTAAEAVLDVVEKKRFSKKINYTVLQGIFGGQKKRKSADSPGASKKMKPIAEEEEDDDDDGAPEVPGTTI</sequence>
<dbReference type="FunFam" id="1.10.472.10:FF:000007">
    <property type="entry name" value="Transcription factor IIIB 90 kDa subunit"/>
    <property type="match status" value="1"/>
</dbReference>
<feature type="region of interest" description="Disordered" evidence="11">
    <location>
        <begin position="456"/>
        <end position="499"/>
    </location>
</feature>
<dbReference type="SUPFAM" id="SSF47954">
    <property type="entry name" value="Cyclin-like"/>
    <property type="match status" value="2"/>
</dbReference>
<evidence type="ECO:0000256" key="3">
    <source>
        <dbReference type="ARBA" id="ARBA00022723"/>
    </source>
</evidence>
<evidence type="ECO:0000256" key="5">
    <source>
        <dbReference type="ARBA" id="ARBA00022833"/>
    </source>
</evidence>
<keyword evidence="7" id="KW-0010">Activator</keyword>
<keyword evidence="8" id="KW-0804">Transcription</keyword>
<dbReference type="AlphaFoldDB" id="A0A7S3ZRV4"/>
<evidence type="ECO:0000259" key="12">
    <source>
        <dbReference type="Pfam" id="PF00382"/>
    </source>
</evidence>
<evidence type="ECO:0000256" key="7">
    <source>
        <dbReference type="ARBA" id="ARBA00023159"/>
    </source>
</evidence>
<dbReference type="Gene3D" id="1.20.5.650">
    <property type="entry name" value="Single helix bin"/>
    <property type="match status" value="1"/>
</dbReference>
<evidence type="ECO:0000313" key="14">
    <source>
        <dbReference type="EMBL" id="CAE0691833.1"/>
    </source>
</evidence>
<keyword evidence="9" id="KW-0539">Nucleus</keyword>
<feature type="region of interest" description="Disordered" evidence="11">
    <location>
        <begin position="521"/>
        <end position="564"/>
    </location>
</feature>
<dbReference type="PANTHER" id="PTHR11618">
    <property type="entry name" value="TRANSCRIPTION INITIATION FACTOR IIB-RELATED"/>
    <property type="match status" value="1"/>
</dbReference>
<feature type="compositionally biased region" description="Basic residues" evidence="11">
    <location>
        <begin position="356"/>
        <end position="372"/>
    </location>
</feature>
<feature type="region of interest" description="Disordered" evidence="11">
    <location>
        <begin position="356"/>
        <end position="377"/>
    </location>
</feature>
<dbReference type="EMBL" id="HBIW01008562">
    <property type="protein sequence ID" value="CAE0691833.1"/>
    <property type="molecule type" value="Transcribed_RNA"/>
</dbReference>
<evidence type="ECO:0000256" key="11">
    <source>
        <dbReference type="SAM" id="MobiDB-lite"/>
    </source>
</evidence>
<reference evidence="15" key="2">
    <citation type="submission" date="2021-11" db="EMBL/GenBank/DDBJ databases">
        <authorList>
            <consortium name="Genoscope - CEA"/>
            <person name="William W."/>
        </authorList>
    </citation>
    <scope>NUCLEOTIDE SEQUENCE</scope>
</reference>
<evidence type="ECO:0000256" key="4">
    <source>
        <dbReference type="ARBA" id="ARBA00022771"/>
    </source>
</evidence>
<dbReference type="GO" id="GO:0097550">
    <property type="term" value="C:transcription preinitiation complex"/>
    <property type="evidence" value="ECO:0007669"/>
    <property type="project" value="TreeGrafter"/>
</dbReference>
<dbReference type="GO" id="GO:0017025">
    <property type="term" value="F:TBP-class protein binding"/>
    <property type="evidence" value="ECO:0007669"/>
    <property type="project" value="InterPro"/>
</dbReference>
<dbReference type="PRINTS" id="PR00685">
    <property type="entry name" value="TIFACTORIIB"/>
</dbReference>
<keyword evidence="16" id="KW-1185">Reference proteome</keyword>
<dbReference type="CDD" id="cd20554">
    <property type="entry name" value="CYCLIN_TFIIIB90_rpt2"/>
    <property type="match status" value="1"/>
</dbReference>
<evidence type="ECO:0000313" key="15">
    <source>
        <dbReference type="EMBL" id="CAH0374972.1"/>
    </source>
</evidence>
<comment type="similarity">
    <text evidence="2">Belongs to the TFIIB family.</text>
</comment>
<keyword evidence="5" id="KW-0862">Zinc</keyword>
<dbReference type="InterPro" id="IPR013150">
    <property type="entry name" value="TFIIB_cyclin"/>
</dbReference>
<protein>
    <recommendedName>
        <fullName evidence="10">B-related factor 1</fullName>
    </recommendedName>
</protein>
<dbReference type="Pfam" id="PF00382">
    <property type="entry name" value="TFIIB"/>
    <property type="match status" value="2"/>
</dbReference>
<name>A0A7S3ZRV4_9STRA</name>
<dbReference type="InterPro" id="IPR000812">
    <property type="entry name" value="TFIIB"/>
</dbReference>
<gene>
    <name evidence="14" type="ORF">PCAL00307_LOCUS7269</name>
    <name evidence="15" type="ORF">PECAL_4P22860</name>
</gene>
<keyword evidence="3" id="KW-0479">Metal-binding</keyword>
<evidence type="ECO:0000256" key="8">
    <source>
        <dbReference type="ARBA" id="ARBA00023163"/>
    </source>
</evidence>
<dbReference type="FunFam" id="1.10.472.10:FF:000002">
    <property type="entry name" value="Transcription factor IIIB 90 kDa subunit"/>
    <property type="match status" value="1"/>
</dbReference>
<dbReference type="CDD" id="cd20553">
    <property type="entry name" value="CYCLIN_TFIIIB90_rpt1"/>
    <property type="match status" value="1"/>
</dbReference>
<dbReference type="Gene3D" id="2.20.25.10">
    <property type="match status" value="1"/>
</dbReference>
<evidence type="ECO:0000256" key="1">
    <source>
        <dbReference type="ARBA" id="ARBA00004123"/>
    </source>
</evidence>
<dbReference type="SUPFAM" id="SSF57783">
    <property type="entry name" value="Zinc beta-ribbon"/>
    <property type="match status" value="1"/>
</dbReference>
<dbReference type="GO" id="GO:0000995">
    <property type="term" value="F:RNA polymerase III general transcription initiation factor activity"/>
    <property type="evidence" value="ECO:0007669"/>
    <property type="project" value="TreeGrafter"/>
</dbReference>
<evidence type="ECO:0000256" key="10">
    <source>
        <dbReference type="ARBA" id="ARBA00031009"/>
    </source>
</evidence>
<organism evidence="14">
    <name type="scientific">Pelagomonas calceolata</name>
    <dbReference type="NCBI Taxonomy" id="35677"/>
    <lineage>
        <taxon>Eukaryota</taxon>
        <taxon>Sar</taxon>
        <taxon>Stramenopiles</taxon>
        <taxon>Ochrophyta</taxon>
        <taxon>Pelagophyceae</taxon>
        <taxon>Pelagomonadales</taxon>
        <taxon>Pelagomonadaceae</taxon>
        <taxon>Pelagomonas</taxon>
    </lineage>
</organism>
<feature type="domain" description="Transcription factor TFIIB cyclin-like" evidence="12">
    <location>
        <begin position="90"/>
        <end position="178"/>
    </location>
</feature>
<dbReference type="Proteomes" id="UP000789595">
    <property type="component" value="Unassembled WGS sequence"/>
</dbReference>
<dbReference type="Gene3D" id="1.10.472.10">
    <property type="entry name" value="Cyclin-like"/>
    <property type="match status" value="2"/>
</dbReference>
<feature type="compositionally biased region" description="Basic and acidic residues" evidence="11">
    <location>
        <begin position="456"/>
        <end position="465"/>
    </location>
</feature>
<reference evidence="14" key="1">
    <citation type="submission" date="2021-01" db="EMBL/GenBank/DDBJ databases">
        <authorList>
            <person name="Corre E."/>
            <person name="Pelletier E."/>
            <person name="Niang G."/>
            <person name="Scheremetjew M."/>
            <person name="Finn R."/>
            <person name="Kale V."/>
            <person name="Holt S."/>
            <person name="Cochrane G."/>
            <person name="Meng A."/>
            <person name="Brown T."/>
            <person name="Cohen L."/>
        </authorList>
    </citation>
    <scope>NUCLEOTIDE SEQUENCE</scope>
    <source>
        <strain evidence="14">CCMP1756</strain>
    </source>
</reference>
<feature type="compositionally biased region" description="Acidic residues" evidence="11">
    <location>
        <begin position="546"/>
        <end position="556"/>
    </location>
</feature>
<dbReference type="InterPro" id="IPR011665">
    <property type="entry name" value="BRF1_TBP-bd_dom"/>
</dbReference>
<dbReference type="PANTHER" id="PTHR11618:SF4">
    <property type="entry name" value="TRANSCRIPTION FACTOR IIIB 90 KDA SUBUNIT"/>
    <property type="match status" value="1"/>
</dbReference>
<feature type="domain" description="Transcription factor TFIIB cyclin-like" evidence="12">
    <location>
        <begin position="185"/>
        <end position="274"/>
    </location>
</feature>
<dbReference type="InterPro" id="IPR036915">
    <property type="entry name" value="Cyclin-like_sf"/>
</dbReference>
<dbReference type="OrthoDB" id="511529at2759"/>
<dbReference type="GO" id="GO:0008270">
    <property type="term" value="F:zinc ion binding"/>
    <property type="evidence" value="ECO:0007669"/>
    <property type="project" value="UniProtKB-KW"/>
</dbReference>
<dbReference type="GO" id="GO:0001006">
    <property type="term" value="F:RNA polymerase III type 3 promoter sequence-specific DNA binding"/>
    <property type="evidence" value="ECO:0007669"/>
    <property type="project" value="TreeGrafter"/>
</dbReference>
<dbReference type="EMBL" id="CAKKNE010000004">
    <property type="protein sequence ID" value="CAH0374972.1"/>
    <property type="molecule type" value="Genomic_DNA"/>
</dbReference>
<evidence type="ECO:0000256" key="2">
    <source>
        <dbReference type="ARBA" id="ARBA00010857"/>
    </source>
</evidence>
<evidence type="ECO:0000256" key="9">
    <source>
        <dbReference type="ARBA" id="ARBA00023242"/>
    </source>
</evidence>
<comment type="subcellular location">
    <subcellularLocation>
        <location evidence="1">Nucleus</location>
    </subcellularLocation>
</comment>
<dbReference type="GO" id="GO:0070897">
    <property type="term" value="P:transcription preinitiation complex assembly"/>
    <property type="evidence" value="ECO:0007669"/>
    <property type="project" value="InterPro"/>
</dbReference>
<feature type="compositionally biased region" description="Basic and acidic residues" evidence="11">
    <location>
        <begin position="307"/>
        <end position="316"/>
    </location>
</feature>
<evidence type="ECO:0000256" key="6">
    <source>
        <dbReference type="ARBA" id="ARBA00023015"/>
    </source>
</evidence>
<proteinExistence type="inferred from homology"/>
<evidence type="ECO:0000259" key="13">
    <source>
        <dbReference type="Pfam" id="PF07741"/>
    </source>
</evidence>
<feature type="region of interest" description="Disordered" evidence="11">
    <location>
        <begin position="290"/>
        <end position="328"/>
    </location>
</feature>
<feature type="domain" description="Brf1 TBP-binding" evidence="13">
    <location>
        <begin position="419"/>
        <end position="523"/>
    </location>
</feature>
<accession>A0A7S3ZRV4</accession>